<evidence type="ECO:0000313" key="2">
    <source>
        <dbReference type="EMBL" id="KAJ1104472.1"/>
    </source>
</evidence>
<sequence>MKKWKTADMPFRKMLPDNLDQQALHLLRQTGRVDVVQESALAKTQPLRRAASGVAAAVWPCSPPRQRRNAEPQVTKGMPPLRAEGGLRRERWGAGGALSWARLE</sequence>
<feature type="region of interest" description="Disordered" evidence="1">
    <location>
        <begin position="62"/>
        <end position="87"/>
    </location>
</feature>
<accession>A0AAV7MLR4</accession>
<comment type="caution">
    <text evidence="2">The sequence shown here is derived from an EMBL/GenBank/DDBJ whole genome shotgun (WGS) entry which is preliminary data.</text>
</comment>
<evidence type="ECO:0000256" key="1">
    <source>
        <dbReference type="SAM" id="MobiDB-lite"/>
    </source>
</evidence>
<organism evidence="2 3">
    <name type="scientific">Pleurodeles waltl</name>
    <name type="common">Iberian ribbed newt</name>
    <dbReference type="NCBI Taxonomy" id="8319"/>
    <lineage>
        <taxon>Eukaryota</taxon>
        <taxon>Metazoa</taxon>
        <taxon>Chordata</taxon>
        <taxon>Craniata</taxon>
        <taxon>Vertebrata</taxon>
        <taxon>Euteleostomi</taxon>
        <taxon>Amphibia</taxon>
        <taxon>Batrachia</taxon>
        <taxon>Caudata</taxon>
        <taxon>Salamandroidea</taxon>
        <taxon>Salamandridae</taxon>
        <taxon>Pleurodelinae</taxon>
        <taxon>Pleurodeles</taxon>
    </lineage>
</organism>
<protein>
    <submittedName>
        <fullName evidence="2">Uncharacterized protein</fullName>
    </submittedName>
</protein>
<keyword evidence="3" id="KW-1185">Reference proteome</keyword>
<reference evidence="2" key="1">
    <citation type="journal article" date="2022" name="bioRxiv">
        <title>Sequencing and chromosome-scale assembly of the giantPleurodeles waltlgenome.</title>
        <authorList>
            <person name="Brown T."/>
            <person name="Elewa A."/>
            <person name="Iarovenko S."/>
            <person name="Subramanian E."/>
            <person name="Araus A.J."/>
            <person name="Petzold A."/>
            <person name="Susuki M."/>
            <person name="Suzuki K.-i.T."/>
            <person name="Hayashi T."/>
            <person name="Toyoda A."/>
            <person name="Oliveira C."/>
            <person name="Osipova E."/>
            <person name="Leigh N.D."/>
            <person name="Simon A."/>
            <person name="Yun M.H."/>
        </authorList>
    </citation>
    <scope>NUCLEOTIDE SEQUENCE</scope>
    <source>
        <strain evidence="2">20211129_DDA</strain>
        <tissue evidence="2">Liver</tissue>
    </source>
</reference>
<gene>
    <name evidence="2" type="ORF">NDU88_001884</name>
</gene>
<name>A0AAV7MLR4_PLEWA</name>
<dbReference type="Proteomes" id="UP001066276">
    <property type="component" value="Chromosome 9"/>
</dbReference>
<evidence type="ECO:0000313" key="3">
    <source>
        <dbReference type="Proteomes" id="UP001066276"/>
    </source>
</evidence>
<dbReference type="AlphaFoldDB" id="A0AAV7MLR4"/>
<dbReference type="EMBL" id="JANPWB010000013">
    <property type="protein sequence ID" value="KAJ1104472.1"/>
    <property type="molecule type" value="Genomic_DNA"/>
</dbReference>
<proteinExistence type="predicted"/>